<evidence type="ECO:0000313" key="8">
    <source>
        <dbReference type="Proteomes" id="UP000807353"/>
    </source>
</evidence>
<feature type="domain" description="UPF3" evidence="6">
    <location>
        <begin position="33"/>
        <end position="193"/>
    </location>
</feature>
<feature type="compositionally biased region" description="Low complexity" evidence="5">
    <location>
        <begin position="295"/>
        <end position="313"/>
    </location>
</feature>
<comment type="caution">
    <text evidence="7">The sequence shown here is derived from an EMBL/GenBank/DDBJ whole genome shotgun (WGS) entry which is preliminary data.</text>
</comment>
<dbReference type="GO" id="GO:0003729">
    <property type="term" value="F:mRNA binding"/>
    <property type="evidence" value="ECO:0007669"/>
    <property type="project" value="TreeGrafter"/>
</dbReference>
<feature type="compositionally biased region" description="Low complexity" evidence="5">
    <location>
        <begin position="253"/>
        <end position="268"/>
    </location>
</feature>
<accession>A0A9P6CMV9</accession>
<feature type="compositionally biased region" description="Basic and acidic residues" evidence="5">
    <location>
        <begin position="14"/>
        <end position="31"/>
    </location>
</feature>
<feature type="region of interest" description="Disordered" evidence="5">
    <location>
        <begin position="204"/>
        <end position="486"/>
    </location>
</feature>
<feature type="region of interest" description="Disordered" evidence="5">
    <location>
        <begin position="1"/>
        <end position="31"/>
    </location>
</feature>
<evidence type="ECO:0000256" key="4">
    <source>
        <dbReference type="ARBA" id="ARBA00023242"/>
    </source>
</evidence>
<dbReference type="PANTHER" id="PTHR13112">
    <property type="entry name" value="UPF3 REGULATOR OF NONSENSE TRANSCRIPTS-LIKE PROTEIN"/>
    <property type="match status" value="1"/>
</dbReference>
<name>A0A9P6CMV9_9AGAR</name>
<dbReference type="Proteomes" id="UP000807353">
    <property type="component" value="Unassembled WGS sequence"/>
</dbReference>
<dbReference type="AlphaFoldDB" id="A0A9P6CMV9"/>
<dbReference type="Gene3D" id="3.30.70.330">
    <property type="match status" value="1"/>
</dbReference>
<dbReference type="GO" id="GO:0005737">
    <property type="term" value="C:cytoplasm"/>
    <property type="evidence" value="ECO:0007669"/>
    <property type="project" value="TreeGrafter"/>
</dbReference>
<dbReference type="PANTHER" id="PTHR13112:SF0">
    <property type="entry name" value="FI21285P1"/>
    <property type="match status" value="1"/>
</dbReference>
<comment type="similarity">
    <text evidence="2">Belongs to the RENT3 family.</text>
</comment>
<feature type="compositionally biased region" description="Basic and acidic residues" evidence="5">
    <location>
        <begin position="359"/>
        <end position="377"/>
    </location>
</feature>
<keyword evidence="8" id="KW-1185">Reference proteome</keyword>
<feature type="compositionally biased region" description="Low complexity" evidence="5">
    <location>
        <begin position="407"/>
        <end position="416"/>
    </location>
</feature>
<evidence type="ECO:0000256" key="1">
    <source>
        <dbReference type="ARBA" id="ARBA00004123"/>
    </source>
</evidence>
<protein>
    <submittedName>
        <fullName evidence="7">Smg-4/UPF3 family-domain-containing protein</fullName>
    </submittedName>
</protein>
<proteinExistence type="inferred from homology"/>
<gene>
    <name evidence="7" type="ORF">BDZ94DRAFT_977778</name>
</gene>
<dbReference type="OrthoDB" id="18087at2759"/>
<dbReference type="EMBL" id="MU150236">
    <property type="protein sequence ID" value="KAF9467695.1"/>
    <property type="molecule type" value="Genomic_DNA"/>
</dbReference>
<dbReference type="CDD" id="cd12455">
    <property type="entry name" value="RRM_like_Smg4_UPF3"/>
    <property type="match status" value="1"/>
</dbReference>
<reference evidence="7" key="1">
    <citation type="submission" date="2020-11" db="EMBL/GenBank/DDBJ databases">
        <authorList>
            <consortium name="DOE Joint Genome Institute"/>
            <person name="Ahrendt S."/>
            <person name="Riley R."/>
            <person name="Andreopoulos W."/>
            <person name="Labutti K."/>
            <person name="Pangilinan J."/>
            <person name="Ruiz-Duenas F.J."/>
            <person name="Barrasa J.M."/>
            <person name="Sanchez-Garcia M."/>
            <person name="Camarero S."/>
            <person name="Miyauchi S."/>
            <person name="Serrano A."/>
            <person name="Linde D."/>
            <person name="Babiker R."/>
            <person name="Drula E."/>
            <person name="Ayuso-Fernandez I."/>
            <person name="Pacheco R."/>
            <person name="Padilla G."/>
            <person name="Ferreira P."/>
            <person name="Barriuso J."/>
            <person name="Kellner H."/>
            <person name="Castanera R."/>
            <person name="Alfaro M."/>
            <person name="Ramirez L."/>
            <person name="Pisabarro A.G."/>
            <person name="Kuo A."/>
            <person name="Tritt A."/>
            <person name="Lipzen A."/>
            <person name="He G."/>
            <person name="Yan M."/>
            <person name="Ng V."/>
            <person name="Cullen D."/>
            <person name="Martin F."/>
            <person name="Rosso M.-N."/>
            <person name="Henrissat B."/>
            <person name="Hibbett D."/>
            <person name="Martinez A.T."/>
            <person name="Grigoriev I.V."/>
        </authorList>
    </citation>
    <scope>NUCLEOTIDE SEQUENCE</scope>
    <source>
        <strain evidence="7">CBS 247.69</strain>
    </source>
</reference>
<keyword evidence="3" id="KW-0866">Nonsense-mediated mRNA decay</keyword>
<feature type="compositionally biased region" description="Low complexity" evidence="5">
    <location>
        <begin position="477"/>
        <end position="486"/>
    </location>
</feature>
<dbReference type="GO" id="GO:0045727">
    <property type="term" value="P:positive regulation of translation"/>
    <property type="evidence" value="ECO:0007669"/>
    <property type="project" value="TreeGrafter"/>
</dbReference>
<keyword evidence="4" id="KW-0539">Nucleus</keyword>
<dbReference type="InterPro" id="IPR035979">
    <property type="entry name" value="RBD_domain_sf"/>
</dbReference>
<evidence type="ECO:0000256" key="2">
    <source>
        <dbReference type="ARBA" id="ARBA00005991"/>
    </source>
</evidence>
<organism evidence="7 8">
    <name type="scientific">Collybia nuda</name>
    <dbReference type="NCBI Taxonomy" id="64659"/>
    <lineage>
        <taxon>Eukaryota</taxon>
        <taxon>Fungi</taxon>
        <taxon>Dikarya</taxon>
        <taxon>Basidiomycota</taxon>
        <taxon>Agaricomycotina</taxon>
        <taxon>Agaricomycetes</taxon>
        <taxon>Agaricomycetidae</taxon>
        <taxon>Agaricales</taxon>
        <taxon>Tricholomatineae</taxon>
        <taxon>Clitocybaceae</taxon>
        <taxon>Collybia</taxon>
    </lineage>
</organism>
<feature type="compositionally biased region" description="Basic and acidic residues" evidence="5">
    <location>
        <begin position="397"/>
        <end position="406"/>
    </location>
</feature>
<evidence type="ECO:0000313" key="7">
    <source>
        <dbReference type="EMBL" id="KAF9467695.1"/>
    </source>
</evidence>
<dbReference type="Pfam" id="PF03467">
    <property type="entry name" value="Smg4_UPF3"/>
    <property type="match status" value="1"/>
</dbReference>
<dbReference type="InterPro" id="IPR039722">
    <property type="entry name" value="Upf3"/>
</dbReference>
<sequence>MSSVPAPKAPPTKSKKDRERERERKEKHQPVTERLKTVVRRLPPNLPEDVFWQSVDTWVTEETVSWKVFHPGKFRKRLGKENIPSRAYIAFRTEDQLALFSKDYDGHVFRDKAGNESHAVVEFAPYQKIPTEKRKPDARNATIELDEDYISFLEALKSSSNTEPVSIENLIAASQPPAPPKTTPLLEALKAEKSANKDKEAILRNHAHYKDQINIGSGTLRKDDTKKKGAPAKPAEPTPGNKKPHKKGAPTTVPAVSKAPPIAPAPKSTGGTSHAPPKSPRAARTSRPPPQPKVTPTASKATAAAGTLALPDTEIAGTQPSQTAPAAASVPPRRTRPVIGLASRQFEAALSGAGVGASGERKSRREREKEREKEQEKNSGISSAPGPPEIKQTPPSPRRERGRGRGDAPAPQGAGPTVKIPSILQRADNGSPATASKDAARIDSLDTSSTSLSPDNSGPHHPGGGRGARRGRGRGRGISSGPARGG</sequence>
<evidence type="ECO:0000256" key="3">
    <source>
        <dbReference type="ARBA" id="ARBA00023161"/>
    </source>
</evidence>
<dbReference type="SUPFAM" id="SSF54928">
    <property type="entry name" value="RNA-binding domain, RBD"/>
    <property type="match status" value="1"/>
</dbReference>
<feature type="compositionally biased region" description="Low complexity" evidence="5">
    <location>
        <begin position="445"/>
        <end position="460"/>
    </location>
</feature>
<dbReference type="InterPro" id="IPR005120">
    <property type="entry name" value="UPF3_dom"/>
</dbReference>
<dbReference type="GO" id="GO:0005730">
    <property type="term" value="C:nucleolus"/>
    <property type="evidence" value="ECO:0007669"/>
    <property type="project" value="TreeGrafter"/>
</dbReference>
<dbReference type="GO" id="GO:0000184">
    <property type="term" value="P:nuclear-transcribed mRNA catabolic process, nonsense-mediated decay"/>
    <property type="evidence" value="ECO:0007669"/>
    <property type="project" value="UniProtKB-KW"/>
</dbReference>
<evidence type="ECO:0000259" key="6">
    <source>
        <dbReference type="Pfam" id="PF03467"/>
    </source>
</evidence>
<evidence type="ECO:0000256" key="5">
    <source>
        <dbReference type="SAM" id="MobiDB-lite"/>
    </source>
</evidence>
<dbReference type="InterPro" id="IPR012677">
    <property type="entry name" value="Nucleotide-bd_a/b_plait_sf"/>
</dbReference>
<feature type="compositionally biased region" description="Low complexity" evidence="5">
    <location>
        <begin position="231"/>
        <end position="240"/>
    </location>
</feature>
<comment type="subcellular location">
    <subcellularLocation>
        <location evidence="1">Nucleus</location>
    </subcellularLocation>
</comment>